<name>A0A4Z1P3P3_9PEZI</name>
<dbReference type="AlphaFoldDB" id="A0A4Z1P3P3"/>
<dbReference type="PANTHER" id="PTHR15272">
    <property type="entry name" value="CHROMATIN ASSEMBLY FACTOR 1 SUBUNIT A CAF-1 SUBUNIT A"/>
    <property type="match status" value="1"/>
</dbReference>
<evidence type="ECO:0000256" key="6">
    <source>
        <dbReference type="ARBA" id="ARBA00023242"/>
    </source>
</evidence>
<dbReference type="InterPro" id="IPR021644">
    <property type="entry name" value="CAF-1_p150_acidic"/>
</dbReference>
<evidence type="ECO:0000256" key="2">
    <source>
        <dbReference type="ARBA" id="ARBA00022705"/>
    </source>
</evidence>
<feature type="compositionally biased region" description="Acidic residues" evidence="7">
    <location>
        <begin position="434"/>
        <end position="471"/>
    </location>
</feature>
<feature type="compositionally biased region" description="Low complexity" evidence="7">
    <location>
        <begin position="37"/>
        <end position="47"/>
    </location>
</feature>
<comment type="caution">
    <text evidence="11">The sequence shown here is derived from an EMBL/GenBank/DDBJ whole genome shotgun (WGS) entry which is preliminary data.</text>
</comment>
<dbReference type="InterPro" id="IPR022043">
    <property type="entry name" value="CAF1A_DD"/>
</dbReference>
<dbReference type="Pfam" id="PF11600">
    <property type="entry name" value="CAF1A_acidic"/>
    <property type="match status" value="1"/>
</dbReference>
<keyword evidence="4" id="KW-0143">Chaperone</keyword>
<keyword evidence="3" id="KW-0227">DNA damage</keyword>
<feature type="region of interest" description="Disordered" evidence="7">
    <location>
        <begin position="210"/>
        <end position="251"/>
    </location>
</feature>
<evidence type="ECO:0000256" key="1">
    <source>
        <dbReference type="ARBA" id="ARBA00004123"/>
    </source>
</evidence>
<gene>
    <name evidence="11" type="ORF">E6O75_ATG01829</name>
</gene>
<feature type="region of interest" description="Disordered" evidence="7">
    <location>
        <begin position="1"/>
        <end position="179"/>
    </location>
</feature>
<dbReference type="GO" id="GO:0006334">
    <property type="term" value="P:nucleosome assembly"/>
    <property type="evidence" value="ECO:0007669"/>
    <property type="project" value="TreeGrafter"/>
</dbReference>
<keyword evidence="12" id="KW-1185">Reference proteome</keyword>
<evidence type="ECO:0000256" key="4">
    <source>
        <dbReference type="ARBA" id="ARBA00023186"/>
    </source>
</evidence>
<dbReference type="GO" id="GO:0033186">
    <property type="term" value="C:CAF-1 complex"/>
    <property type="evidence" value="ECO:0007669"/>
    <property type="project" value="TreeGrafter"/>
</dbReference>
<evidence type="ECO:0000259" key="9">
    <source>
        <dbReference type="Pfam" id="PF12253"/>
    </source>
</evidence>
<dbReference type="GO" id="GO:0005634">
    <property type="term" value="C:nucleus"/>
    <property type="evidence" value="ECO:0007669"/>
    <property type="project" value="UniProtKB-SubCell"/>
</dbReference>
<dbReference type="EMBL" id="SNSC02000007">
    <property type="protein sequence ID" value="TID22655.1"/>
    <property type="molecule type" value="Genomic_DNA"/>
</dbReference>
<dbReference type="PANTHER" id="PTHR15272:SF0">
    <property type="entry name" value="CHROMATIN ASSEMBLY FACTOR 1 SUBUNIT A"/>
    <property type="match status" value="1"/>
</dbReference>
<reference evidence="11 12" key="1">
    <citation type="submission" date="2019-04" db="EMBL/GenBank/DDBJ databases">
        <title>High contiguity whole genome sequence and gene annotation resource for two Venturia nashicola isolates.</title>
        <authorList>
            <person name="Prokchorchik M."/>
            <person name="Won K."/>
            <person name="Lee Y."/>
            <person name="Choi E.D."/>
            <person name="Segonzac C."/>
            <person name="Sohn K.H."/>
        </authorList>
    </citation>
    <scope>NUCLEOTIDE SEQUENCE [LARGE SCALE GENOMIC DNA]</scope>
    <source>
        <strain evidence="11 12">PRI2</strain>
    </source>
</reference>
<feature type="domain" description="Chromatin assembly factor 1 subunit A dimerization" evidence="9">
    <location>
        <begin position="388"/>
        <end position="462"/>
    </location>
</feature>
<evidence type="ECO:0000313" key="11">
    <source>
        <dbReference type="EMBL" id="TID22655.1"/>
    </source>
</evidence>
<feature type="compositionally biased region" description="Basic and acidic residues" evidence="7">
    <location>
        <begin position="99"/>
        <end position="179"/>
    </location>
</feature>
<sequence length="664" mass="73697">MADTIVAAPSPKRQFPKDEPVDDEMPNAPTKADSTIASSPLSSPADTSSRDVSELPPIANVARTPPPTSNPSLSNMPTSSTQKTAPSAKRRKLNPVEKAQAEAEKAAKKEAKEKEKAAKEKEKAEAAAKKEEDRKKKAEEQEQKRKAKEMENKAKEEEKLRKAAEAEAKKNAREEAKLKKERVSVILPRLCVPFAESFKAQPRLTNFFMNPKPSSPAAPLSESKLSKAPPSPSPAKFLTKDDARRKSLSLEPGERVESLFADIPKLNLTSNSRQQIKNMRFLPFSVPTQTTVAAHNRFLPLEEELARVNEHLDSYFKATPDKATAESDSDPSPQFKEVLAHCKEERGYVPLPVQDIIERIHESSHQTVDLVSDSDDGPEALLQLCTMKYLHFGQDVRPPYCGTWTKPQSLKRARQLARNPFQQLLPQLDYDYDSEAEWEEPEEGEDVDSDGEEDEEEADEDMEGFLDDENPPDYLQGRKGQMSNDLVPVCTGLQWEDASGVLHAADGGQAADFSNLKMGALLDPRPPTIDPFTCAYWEEEVSFVAPPNSKEPGLLPGMGLMNPPRVPLQDRPHGFNSQLTASGKIPKATKAMKAGHMVSTELLPAFKQEIAGSTMTKLAMLEHLKAKFPKCKKDDLHVTLTTLAHRTGSKVTDKRWTLLEDNEK</sequence>
<proteinExistence type="predicted"/>
<feature type="compositionally biased region" description="Low complexity" evidence="7">
    <location>
        <begin position="70"/>
        <end position="81"/>
    </location>
</feature>
<evidence type="ECO:0000259" key="8">
    <source>
        <dbReference type="Pfam" id="PF11600"/>
    </source>
</evidence>
<dbReference type="STRING" id="86259.A0A4Z1P3P3"/>
<feature type="region of interest" description="Disordered" evidence="7">
    <location>
        <begin position="434"/>
        <end position="480"/>
    </location>
</feature>
<organism evidence="11 12">
    <name type="scientific">Venturia nashicola</name>
    <dbReference type="NCBI Taxonomy" id="86259"/>
    <lineage>
        <taxon>Eukaryota</taxon>
        <taxon>Fungi</taxon>
        <taxon>Dikarya</taxon>
        <taxon>Ascomycota</taxon>
        <taxon>Pezizomycotina</taxon>
        <taxon>Dothideomycetes</taxon>
        <taxon>Pleosporomycetidae</taxon>
        <taxon>Venturiales</taxon>
        <taxon>Venturiaceae</taxon>
        <taxon>Venturia</taxon>
    </lineage>
</organism>
<evidence type="ECO:0000256" key="3">
    <source>
        <dbReference type="ARBA" id="ARBA00022763"/>
    </source>
</evidence>
<accession>A0A4Z1P3P3</accession>
<dbReference type="Proteomes" id="UP000298493">
    <property type="component" value="Unassembled WGS sequence"/>
</dbReference>
<feature type="domain" description="Chromatin assembly factor 1 subunit Cac1-like C-terminal" evidence="10">
    <location>
        <begin position="603"/>
        <end position="658"/>
    </location>
</feature>
<keyword evidence="6" id="KW-0539">Nucleus</keyword>
<comment type="subcellular location">
    <subcellularLocation>
        <location evidence="1">Nucleus</location>
    </subcellularLocation>
</comment>
<evidence type="ECO:0000259" key="10">
    <source>
        <dbReference type="Pfam" id="PF21796"/>
    </source>
</evidence>
<evidence type="ECO:0000313" key="12">
    <source>
        <dbReference type="Proteomes" id="UP000298493"/>
    </source>
</evidence>
<dbReference type="Pfam" id="PF21796">
    <property type="entry name" value="Cac1_C"/>
    <property type="match status" value="1"/>
</dbReference>
<evidence type="ECO:0000256" key="7">
    <source>
        <dbReference type="SAM" id="MobiDB-lite"/>
    </source>
</evidence>
<dbReference type="GO" id="GO:0006260">
    <property type="term" value="P:DNA replication"/>
    <property type="evidence" value="ECO:0007669"/>
    <property type="project" value="UniProtKB-KW"/>
</dbReference>
<protein>
    <submittedName>
        <fullName evidence="11">Chromatin assembly factor 1 subunit a</fullName>
    </submittedName>
</protein>
<dbReference type="Pfam" id="PF12253">
    <property type="entry name" value="CAF1A_dimeriz"/>
    <property type="match status" value="1"/>
</dbReference>
<evidence type="ECO:0000256" key="5">
    <source>
        <dbReference type="ARBA" id="ARBA00023204"/>
    </source>
</evidence>
<dbReference type="InterPro" id="IPR048800">
    <property type="entry name" value="Cac1-like_C"/>
</dbReference>
<keyword evidence="2" id="KW-0235">DNA replication</keyword>
<keyword evidence="5" id="KW-0234">DNA repair</keyword>
<dbReference type="GO" id="GO:0006281">
    <property type="term" value="P:DNA repair"/>
    <property type="evidence" value="ECO:0007669"/>
    <property type="project" value="UniProtKB-KW"/>
</dbReference>
<feature type="domain" description="Chromatin assembly factor 1 p150 subunit acidic region" evidence="8">
    <location>
        <begin position="81"/>
        <end position="218"/>
    </location>
</feature>
<feature type="compositionally biased region" description="Low complexity" evidence="7">
    <location>
        <begin position="219"/>
        <end position="228"/>
    </location>
</feature>